<organism evidence="2 3">
    <name type="scientific">Trifolium medium</name>
    <dbReference type="NCBI Taxonomy" id="97028"/>
    <lineage>
        <taxon>Eukaryota</taxon>
        <taxon>Viridiplantae</taxon>
        <taxon>Streptophyta</taxon>
        <taxon>Embryophyta</taxon>
        <taxon>Tracheophyta</taxon>
        <taxon>Spermatophyta</taxon>
        <taxon>Magnoliopsida</taxon>
        <taxon>eudicotyledons</taxon>
        <taxon>Gunneridae</taxon>
        <taxon>Pentapetalae</taxon>
        <taxon>rosids</taxon>
        <taxon>fabids</taxon>
        <taxon>Fabales</taxon>
        <taxon>Fabaceae</taxon>
        <taxon>Papilionoideae</taxon>
        <taxon>50 kb inversion clade</taxon>
        <taxon>NPAAA clade</taxon>
        <taxon>Hologalegina</taxon>
        <taxon>IRL clade</taxon>
        <taxon>Trifolieae</taxon>
        <taxon>Trifolium</taxon>
    </lineage>
</organism>
<dbReference type="EMBL" id="LXQA010296613">
    <property type="protein sequence ID" value="MCI41811.1"/>
    <property type="molecule type" value="Genomic_DNA"/>
</dbReference>
<accession>A0A392RYV5</accession>
<name>A0A392RYV5_9FABA</name>
<keyword evidence="3" id="KW-1185">Reference proteome</keyword>
<comment type="caution">
    <text evidence="2">The sequence shown here is derived from an EMBL/GenBank/DDBJ whole genome shotgun (WGS) entry which is preliminary data.</text>
</comment>
<sequence>NPPVHMNAMQSLSPQLQNSGSAAPVPPSILPLSPANPVSTSAAMS</sequence>
<feature type="compositionally biased region" description="Polar residues" evidence="1">
    <location>
        <begin position="36"/>
        <end position="45"/>
    </location>
</feature>
<evidence type="ECO:0000313" key="3">
    <source>
        <dbReference type="Proteomes" id="UP000265520"/>
    </source>
</evidence>
<dbReference type="AlphaFoldDB" id="A0A392RYV5"/>
<feature type="region of interest" description="Disordered" evidence="1">
    <location>
        <begin position="1"/>
        <end position="45"/>
    </location>
</feature>
<feature type="compositionally biased region" description="Polar residues" evidence="1">
    <location>
        <begin position="8"/>
        <end position="21"/>
    </location>
</feature>
<feature type="non-terminal residue" evidence="2">
    <location>
        <position position="1"/>
    </location>
</feature>
<proteinExistence type="predicted"/>
<reference evidence="2 3" key="1">
    <citation type="journal article" date="2018" name="Front. Plant Sci.">
        <title>Red Clover (Trifolium pratense) and Zigzag Clover (T. medium) - A Picture of Genomic Similarities and Differences.</title>
        <authorList>
            <person name="Dluhosova J."/>
            <person name="Istvanek J."/>
            <person name="Nedelnik J."/>
            <person name="Repkova J."/>
        </authorList>
    </citation>
    <scope>NUCLEOTIDE SEQUENCE [LARGE SCALE GENOMIC DNA]</scope>
    <source>
        <strain evidence="3">cv. 10/8</strain>
        <tissue evidence="2">Leaf</tissue>
    </source>
</reference>
<evidence type="ECO:0000256" key="1">
    <source>
        <dbReference type="SAM" id="MobiDB-lite"/>
    </source>
</evidence>
<protein>
    <submittedName>
        <fullName evidence="2">Uncharacterized protein</fullName>
    </submittedName>
</protein>
<evidence type="ECO:0000313" key="2">
    <source>
        <dbReference type="EMBL" id="MCI41811.1"/>
    </source>
</evidence>
<dbReference type="Proteomes" id="UP000265520">
    <property type="component" value="Unassembled WGS sequence"/>
</dbReference>